<evidence type="ECO:0000313" key="2">
    <source>
        <dbReference type="Proteomes" id="UP000515369"/>
    </source>
</evidence>
<dbReference type="EMBL" id="CP059732">
    <property type="protein sequence ID" value="QMW05786.1"/>
    <property type="molecule type" value="Genomic_DNA"/>
</dbReference>
<dbReference type="RefSeq" id="WP_182463164.1">
    <property type="nucleotide sequence ID" value="NZ_CP059732.1"/>
</dbReference>
<dbReference type="KEGG" id="sfol:H3H32_13270"/>
<dbReference type="AlphaFoldDB" id="A0A7G5H3U4"/>
<name>A0A7G5H3U4_9BACT</name>
<proteinExistence type="predicted"/>
<organism evidence="1 2">
    <name type="scientific">Spirosoma foliorum</name>
    <dbReference type="NCBI Taxonomy" id="2710596"/>
    <lineage>
        <taxon>Bacteria</taxon>
        <taxon>Pseudomonadati</taxon>
        <taxon>Bacteroidota</taxon>
        <taxon>Cytophagia</taxon>
        <taxon>Cytophagales</taxon>
        <taxon>Cytophagaceae</taxon>
        <taxon>Spirosoma</taxon>
    </lineage>
</organism>
<dbReference type="Proteomes" id="UP000515369">
    <property type="component" value="Chromosome"/>
</dbReference>
<reference evidence="1 2" key="1">
    <citation type="submission" date="2020-07" db="EMBL/GenBank/DDBJ databases">
        <title>Spirosoma foliorum sp. nov., isolated from the leaves on the Nejang mountain Korea, Republic of.</title>
        <authorList>
            <person name="Ho H."/>
            <person name="Lee Y.-J."/>
            <person name="Nurcahyanto D.-A."/>
            <person name="Kim S.-G."/>
        </authorList>
    </citation>
    <scope>NUCLEOTIDE SEQUENCE [LARGE SCALE GENOMIC DNA]</scope>
    <source>
        <strain evidence="1 2">PL0136</strain>
    </source>
</reference>
<protein>
    <submittedName>
        <fullName evidence="1">Uncharacterized protein</fullName>
    </submittedName>
</protein>
<gene>
    <name evidence="1" type="ORF">H3H32_13270</name>
</gene>
<accession>A0A7G5H3U4</accession>
<evidence type="ECO:0000313" key="1">
    <source>
        <dbReference type="EMBL" id="QMW05786.1"/>
    </source>
</evidence>
<keyword evidence="2" id="KW-1185">Reference proteome</keyword>
<sequence>MVSAANGDVRADELLSQTANATLRVNAQAIKEINSGQGQVINVAK</sequence>